<organism evidence="4 5">
    <name type="scientific">Micromonospora mirobrigensis</name>
    <dbReference type="NCBI Taxonomy" id="262898"/>
    <lineage>
        <taxon>Bacteria</taxon>
        <taxon>Bacillati</taxon>
        <taxon>Actinomycetota</taxon>
        <taxon>Actinomycetes</taxon>
        <taxon>Micromonosporales</taxon>
        <taxon>Micromonosporaceae</taxon>
        <taxon>Micromonospora</taxon>
    </lineage>
</organism>
<dbReference type="InterPro" id="IPR051262">
    <property type="entry name" value="SMP-30/CGR1_Lactonase"/>
</dbReference>
<dbReference type="Pfam" id="PF08450">
    <property type="entry name" value="SGL"/>
    <property type="match status" value="1"/>
</dbReference>
<dbReference type="EMBL" id="FMCX01000001">
    <property type="protein sequence ID" value="SCE79412.1"/>
    <property type="molecule type" value="Genomic_DNA"/>
</dbReference>
<dbReference type="InterPro" id="IPR013658">
    <property type="entry name" value="SGL"/>
</dbReference>
<dbReference type="PANTHER" id="PTHR47572:SF4">
    <property type="entry name" value="LACTONASE DRP35"/>
    <property type="match status" value="1"/>
</dbReference>
<evidence type="ECO:0000259" key="3">
    <source>
        <dbReference type="Pfam" id="PF08450"/>
    </source>
</evidence>
<accession>A0A1C4V611</accession>
<proteinExistence type="inferred from homology"/>
<dbReference type="Gene3D" id="2.120.10.30">
    <property type="entry name" value="TolB, C-terminal domain"/>
    <property type="match status" value="1"/>
</dbReference>
<dbReference type="GO" id="GO:0016787">
    <property type="term" value="F:hydrolase activity"/>
    <property type="evidence" value="ECO:0007669"/>
    <property type="project" value="UniProtKB-KW"/>
</dbReference>
<gene>
    <name evidence="4" type="ORF">GA0070564_101984</name>
</gene>
<evidence type="ECO:0000313" key="5">
    <source>
        <dbReference type="Proteomes" id="UP000199504"/>
    </source>
</evidence>
<evidence type="ECO:0000256" key="2">
    <source>
        <dbReference type="ARBA" id="ARBA00022801"/>
    </source>
</evidence>
<keyword evidence="2" id="KW-0378">Hydrolase</keyword>
<evidence type="ECO:0000256" key="1">
    <source>
        <dbReference type="ARBA" id="ARBA00008853"/>
    </source>
</evidence>
<reference evidence="5" key="1">
    <citation type="submission" date="2016-06" db="EMBL/GenBank/DDBJ databases">
        <authorList>
            <person name="Varghese N."/>
            <person name="Submissions Spin"/>
        </authorList>
    </citation>
    <scope>NUCLEOTIDE SEQUENCE [LARGE SCALE GENOMIC DNA]</scope>
    <source>
        <strain evidence="5">DSM 44830</strain>
    </source>
</reference>
<protein>
    <submittedName>
        <fullName evidence="4">SMP-30/Gluconolaconase/LRE-like region-containing protein</fullName>
    </submittedName>
</protein>
<dbReference type="AlphaFoldDB" id="A0A1C4V611"/>
<dbReference type="SUPFAM" id="SSF63829">
    <property type="entry name" value="Calcium-dependent phosphotriesterase"/>
    <property type="match status" value="1"/>
</dbReference>
<dbReference type="STRING" id="262898.GA0070564_101984"/>
<feature type="domain" description="SMP-30/Gluconolactonase/LRE-like region" evidence="3">
    <location>
        <begin position="2"/>
        <end position="113"/>
    </location>
</feature>
<sequence length="132" mass="14384">MRRVADDFGQPNGLAFGPDESQLYVVDTRARHLRRFTVTGDGALRGGDVFATCDAGSFDGVRLDQAGRVWVAAHDGLHCFDPDGTLLGKLLLPEVVANFTFGGPKRNHLYICASSSLYSLRVNVNGVRYPGW</sequence>
<comment type="similarity">
    <text evidence="1">Belongs to the SMP-30/CGR1 family.</text>
</comment>
<dbReference type="Proteomes" id="UP000199504">
    <property type="component" value="Unassembled WGS sequence"/>
</dbReference>
<dbReference type="InterPro" id="IPR011042">
    <property type="entry name" value="6-blade_b-propeller_TolB-like"/>
</dbReference>
<name>A0A1C4V611_9ACTN</name>
<dbReference type="PANTHER" id="PTHR47572">
    <property type="entry name" value="LIPOPROTEIN-RELATED"/>
    <property type="match status" value="1"/>
</dbReference>
<evidence type="ECO:0000313" key="4">
    <source>
        <dbReference type="EMBL" id="SCE79412.1"/>
    </source>
</evidence>
<keyword evidence="5" id="KW-1185">Reference proteome</keyword>